<evidence type="ECO:0000256" key="2">
    <source>
        <dbReference type="RuleBase" id="RU003452"/>
    </source>
</evidence>
<evidence type="ECO:0000256" key="1">
    <source>
        <dbReference type="ARBA" id="ARBA00006547"/>
    </source>
</evidence>
<name>A0A9P9AQ55_9HYPO</name>
<evidence type="ECO:0000313" key="3">
    <source>
        <dbReference type="EMBL" id="KAH6890635.1"/>
    </source>
</evidence>
<dbReference type="AlphaFoldDB" id="A0A9P9AQ55"/>
<dbReference type="Proteomes" id="UP000777438">
    <property type="component" value="Unassembled WGS sequence"/>
</dbReference>
<dbReference type="PANTHER" id="PTHR11786">
    <property type="entry name" value="N-HYDROXYARYLAMINE O-ACETYLTRANSFERASE"/>
    <property type="match status" value="1"/>
</dbReference>
<proteinExistence type="inferred from homology"/>
<dbReference type="Pfam" id="PF00797">
    <property type="entry name" value="Acetyltransf_2"/>
    <property type="match status" value="1"/>
</dbReference>
<keyword evidence="2" id="KW-0012">Acyltransferase</keyword>
<comment type="similarity">
    <text evidence="1 2">Belongs to the arylamine N-acetyltransferase family.</text>
</comment>
<dbReference type="Gene3D" id="3.30.2140.20">
    <property type="match status" value="1"/>
</dbReference>
<gene>
    <name evidence="3" type="ORF">B0T10DRAFT_486371</name>
</gene>
<dbReference type="OrthoDB" id="10260017at2759"/>
<dbReference type="SUPFAM" id="SSF54001">
    <property type="entry name" value="Cysteine proteinases"/>
    <property type="match status" value="1"/>
</dbReference>
<dbReference type="InterPro" id="IPR053710">
    <property type="entry name" value="Arylamine_NAT_domain_sf"/>
</dbReference>
<dbReference type="GO" id="GO:0016407">
    <property type="term" value="F:acetyltransferase activity"/>
    <property type="evidence" value="ECO:0007669"/>
    <property type="project" value="InterPro"/>
</dbReference>
<keyword evidence="2" id="KW-0808">Transferase</keyword>
<comment type="caution">
    <text evidence="3">The sequence shown here is derived from an EMBL/GenBank/DDBJ whole genome shotgun (WGS) entry which is preliminary data.</text>
</comment>
<organism evidence="3 4">
    <name type="scientific">Thelonectria olida</name>
    <dbReference type="NCBI Taxonomy" id="1576542"/>
    <lineage>
        <taxon>Eukaryota</taxon>
        <taxon>Fungi</taxon>
        <taxon>Dikarya</taxon>
        <taxon>Ascomycota</taxon>
        <taxon>Pezizomycotina</taxon>
        <taxon>Sordariomycetes</taxon>
        <taxon>Hypocreomycetidae</taxon>
        <taxon>Hypocreales</taxon>
        <taxon>Nectriaceae</taxon>
        <taxon>Thelonectria</taxon>
    </lineage>
</organism>
<accession>A0A9P9AQ55</accession>
<protein>
    <submittedName>
        <fullName evidence="3">Arylamine N-acetyltransferase 3</fullName>
    </submittedName>
</protein>
<sequence>MADRPRYTTPQLKKYFDRISFSSSDFQFDVTRLDPAAQLHWLIELQRHQLVKVPFENLTLHYSWHRTVDVSPDHLYDKIVGEQRGGYCMENNTFFHTVLLSLGYDVYMAGARVYDPASSKYGGLSHCLNIVTIRGVRYAVDVGFGSRCPLRPLNLSDGAEHHMDMGSMRLRHDGIPQTLSRDQKVWIYEYRSSEGADWVPQYCFMDFEFLPEDIRVMNWSPARSPSSFFTYKVVCVRFHTTSAYIEDEGGHVKDDGKGTISGKAVLDGSTFKWHRLGHPVSEVELDSENGRLELLKRYFGIALTEENRRAIRGTAGAIAP</sequence>
<dbReference type="InterPro" id="IPR038765">
    <property type="entry name" value="Papain-like_cys_pep_sf"/>
</dbReference>
<evidence type="ECO:0000313" key="4">
    <source>
        <dbReference type="Proteomes" id="UP000777438"/>
    </source>
</evidence>
<dbReference type="PANTHER" id="PTHR11786:SF0">
    <property type="entry name" value="ARYLAMINE N-ACETYLTRANSFERASE 4-RELATED"/>
    <property type="match status" value="1"/>
</dbReference>
<reference evidence="3 4" key="1">
    <citation type="journal article" date="2021" name="Nat. Commun.">
        <title>Genetic determinants of endophytism in the Arabidopsis root mycobiome.</title>
        <authorList>
            <person name="Mesny F."/>
            <person name="Miyauchi S."/>
            <person name="Thiergart T."/>
            <person name="Pickel B."/>
            <person name="Atanasova L."/>
            <person name="Karlsson M."/>
            <person name="Huettel B."/>
            <person name="Barry K.W."/>
            <person name="Haridas S."/>
            <person name="Chen C."/>
            <person name="Bauer D."/>
            <person name="Andreopoulos W."/>
            <person name="Pangilinan J."/>
            <person name="LaButti K."/>
            <person name="Riley R."/>
            <person name="Lipzen A."/>
            <person name="Clum A."/>
            <person name="Drula E."/>
            <person name="Henrissat B."/>
            <person name="Kohler A."/>
            <person name="Grigoriev I.V."/>
            <person name="Martin F.M."/>
            <person name="Hacquard S."/>
        </authorList>
    </citation>
    <scope>NUCLEOTIDE SEQUENCE [LARGE SCALE GENOMIC DNA]</scope>
    <source>
        <strain evidence="3 4">MPI-CAGE-CH-0241</strain>
    </source>
</reference>
<dbReference type="InterPro" id="IPR001447">
    <property type="entry name" value="Arylamine_N-AcTrfase"/>
</dbReference>
<dbReference type="PRINTS" id="PR01543">
    <property type="entry name" value="ANATRNSFRASE"/>
</dbReference>
<keyword evidence="4" id="KW-1185">Reference proteome</keyword>
<dbReference type="EMBL" id="JAGPYM010000009">
    <property type="protein sequence ID" value="KAH6890635.1"/>
    <property type="molecule type" value="Genomic_DNA"/>
</dbReference>